<evidence type="ECO:0000313" key="2">
    <source>
        <dbReference type="EMBL" id="OOP56235.1"/>
    </source>
</evidence>
<evidence type="ECO:0000259" key="1">
    <source>
        <dbReference type="Pfam" id="PF18498"/>
    </source>
</evidence>
<evidence type="ECO:0000313" key="3">
    <source>
        <dbReference type="Proteomes" id="UP000189681"/>
    </source>
</evidence>
<dbReference type="EMBL" id="AYTS01000089">
    <property type="protein sequence ID" value="OOP56235.1"/>
    <property type="molecule type" value="Genomic_DNA"/>
</dbReference>
<dbReference type="Pfam" id="PF18498">
    <property type="entry name" value="DUF5618"/>
    <property type="match status" value="1"/>
</dbReference>
<accession>A0A1V4ASZ7</accession>
<protein>
    <recommendedName>
        <fullName evidence="1">DUF5618 domain-containing protein</fullName>
    </recommendedName>
</protein>
<comment type="caution">
    <text evidence="2">The sequence shown here is derived from an EMBL/GenBank/DDBJ whole genome shotgun (WGS) entry which is preliminary data.</text>
</comment>
<feature type="domain" description="DUF5618" evidence="1">
    <location>
        <begin position="2"/>
        <end position="87"/>
    </location>
</feature>
<dbReference type="Proteomes" id="UP000189681">
    <property type="component" value="Unassembled WGS sequence"/>
</dbReference>
<dbReference type="STRING" id="1004156.AYP45_10230"/>
<dbReference type="InterPro" id="IPR040988">
    <property type="entry name" value="DUF5618"/>
</dbReference>
<name>A0A1V4ASZ7_9BACT</name>
<dbReference type="Gene3D" id="1.20.120.330">
    <property type="entry name" value="Nucleotidyltransferases domain 2"/>
    <property type="match status" value="1"/>
</dbReference>
<sequence length="91" mass="10480">MAYLAVLEAINKNLIKKGILEKELSKSADEYRKVLRKCFAVHNGKLLKEFEILYNSLHIYGYYRGGIYNVHAVKDYLAAARDFINKLSVVL</sequence>
<organism evidence="2 3">
    <name type="scientific">Candidatus Brocadia carolinensis</name>
    <dbReference type="NCBI Taxonomy" id="1004156"/>
    <lineage>
        <taxon>Bacteria</taxon>
        <taxon>Pseudomonadati</taxon>
        <taxon>Planctomycetota</taxon>
        <taxon>Candidatus Brocadiia</taxon>
        <taxon>Candidatus Brocadiales</taxon>
        <taxon>Candidatus Brocadiaceae</taxon>
        <taxon>Candidatus Brocadia</taxon>
    </lineage>
</organism>
<reference evidence="2 3" key="1">
    <citation type="journal article" date="2017" name="Water Res.">
        <title>Discovery and metagenomic analysis of an anammox bacterial enrichment related to Candidatus "Brocadia caroliniensis" in a full-scale glycerol-fed nitritation-denitritation separate centrate treatment process.</title>
        <authorList>
            <person name="Park H."/>
            <person name="Brotto A.C."/>
            <person name="van Loosdrecht M.C."/>
            <person name="Chandran K."/>
        </authorList>
    </citation>
    <scope>NUCLEOTIDE SEQUENCE [LARGE SCALE GENOMIC DNA]</scope>
    <source>
        <strain evidence="2">26THWARD</strain>
    </source>
</reference>
<gene>
    <name evidence="2" type="ORF">AYP45_10230</name>
</gene>
<proteinExistence type="predicted"/>
<dbReference type="AlphaFoldDB" id="A0A1V4ASZ7"/>